<dbReference type="AlphaFoldDB" id="A0A7I5E6L2"/>
<accession>A0A7I5E6L2</accession>
<name>A0A7I5E6L2_HAECO</name>
<evidence type="ECO:0000313" key="3">
    <source>
        <dbReference type="WBParaSite" id="HCON_00031500-00001"/>
    </source>
</evidence>
<protein>
    <submittedName>
        <fullName evidence="3">Uncharacterized protein</fullName>
    </submittedName>
</protein>
<dbReference type="WBParaSite" id="HCON_00031500-00001">
    <property type="protein sequence ID" value="HCON_00031500-00001"/>
    <property type="gene ID" value="HCON_00031500"/>
</dbReference>
<sequence>MASMKRRPSLQQRTIHERNDRPSVQQRLSRVGRLPRRIAVDAECVLSSKHTAVQMGTNARSSSSSSGRCSRFWKKAILVRIRGRQAFRSATRRTVPVGDVPSVSDYMGTRRHFAIPRDWDRHKTVKFANATAHCFFSINSSFLGKIGGIKLKGGRLLDRLDTLLKPRLRNPMFWPDLTDWYYY</sequence>
<evidence type="ECO:0000256" key="1">
    <source>
        <dbReference type="SAM" id="MobiDB-lite"/>
    </source>
</evidence>
<reference evidence="3" key="1">
    <citation type="submission" date="2020-12" db="UniProtKB">
        <authorList>
            <consortium name="WormBaseParasite"/>
        </authorList>
    </citation>
    <scope>IDENTIFICATION</scope>
    <source>
        <strain evidence="3">MHco3</strain>
    </source>
</reference>
<proteinExistence type="predicted"/>
<evidence type="ECO:0000313" key="2">
    <source>
        <dbReference type="Proteomes" id="UP000025227"/>
    </source>
</evidence>
<organism evidence="2 3">
    <name type="scientific">Haemonchus contortus</name>
    <name type="common">Barber pole worm</name>
    <dbReference type="NCBI Taxonomy" id="6289"/>
    <lineage>
        <taxon>Eukaryota</taxon>
        <taxon>Metazoa</taxon>
        <taxon>Ecdysozoa</taxon>
        <taxon>Nematoda</taxon>
        <taxon>Chromadorea</taxon>
        <taxon>Rhabditida</taxon>
        <taxon>Rhabditina</taxon>
        <taxon>Rhabditomorpha</taxon>
        <taxon>Strongyloidea</taxon>
        <taxon>Trichostrongylidae</taxon>
        <taxon>Haemonchus</taxon>
    </lineage>
</organism>
<dbReference type="Proteomes" id="UP000025227">
    <property type="component" value="Unplaced"/>
</dbReference>
<keyword evidence="2" id="KW-1185">Reference proteome</keyword>
<feature type="region of interest" description="Disordered" evidence="1">
    <location>
        <begin position="1"/>
        <end position="29"/>
    </location>
</feature>